<accession>A0ACB0LJ46</accession>
<organism evidence="1 2">
    <name type="scientific">Trifolium pratense</name>
    <name type="common">Red clover</name>
    <dbReference type="NCBI Taxonomy" id="57577"/>
    <lineage>
        <taxon>Eukaryota</taxon>
        <taxon>Viridiplantae</taxon>
        <taxon>Streptophyta</taxon>
        <taxon>Embryophyta</taxon>
        <taxon>Tracheophyta</taxon>
        <taxon>Spermatophyta</taxon>
        <taxon>Magnoliopsida</taxon>
        <taxon>eudicotyledons</taxon>
        <taxon>Gunneridae</taxon>
        <taxon>Pentapetalae</taxon>
        <taxon>rosids</taxon>
        <taxon>fabids</taxon>
        <taxon>Fabales</taxon>
        <taxon>Fabaceae</taxon>
        <taxon>Papilionoideae</taxon>
        <taxon>50 kb inversion clade</taxon>
        <taxon>NPAAA clade</taxon>
        <taxon>Hologalegina</taxon>
        <taxon>IRL clade</taxon>
        <taxon>Trifolieae</taxon>
        <taxon>Trifolium</taxon>
    </lineage>
</organism>
<protein>
    <submittedName>
        <fullName evidence="1">Uncharacterized protein</fullName>
    </submittedName>
</protein>
<dbReference type="EMBL" id="CASHSV030000615">
    <property type="protein sequence ID" value="CAJ2669411.1"/>
    <property type="molecule type" value="Genomic_DNA"/>
</dbReference>
<reference evidence="1" key="1">
    <citation type="submission" date="2023-10" db="EMBL/GenBank/DDBJ databases">
        <authorList>
            <person name="Rodriguez Cubillos JULIANA M."/>
            <person name="De Vega J."/>
        </authorList>
    </citation>
    <scope>NUCLEOTIDE SEQUENCE</scope>
</reference>
<evidence type="ECO:0000313" key="1">
    <source>
        <dbReference type="EMBL" id="CAJ2669411.1"/>
    </source>
</evidence>
<sequence length="93" mass="10765">MQKRKTMAKIFKFVCAIILFLSLFIDAARYNPKLQNPKLRKSLFHPFFKFSYLLATQYFTRFSNIILFSICLCNDSTSFIISGLSVCPTFAGM</sequence>
<comment type="caution">
    <text evidence="1">The sequence shown here is derived from an EMBL/GenBank/DDBJ whole genome shotgun (WGS) entry which is preliminary data.</text>
</comment>
<dbReference type="Proteomes" id="UP001177021">
    <property type="component" value="Unassembled WGS sequence"/>
</dbReference>
<name>A0ACB0LJ46_TRIPR</name>
<evidence type="ECO:0000313" key="2">
    <source>
        <dbReference type="Proteomes" id="UP001177021"/>
    </source>
</evidence>
<keyword evidence="2" id="KW-1185">Reference proteome</keyword>
<proteinExistence type="predicted"/>
<gene>
    <name evidence="1" type="ORF">MILVUS5_LOCUS33618</name>
</gene>